<proteinExistence type="predicted"/>
<dbReference type="AlphaFoldDB" id="A0AAJ7L2N0"/>
<evidence type="ECO:0000259" key="1">
    <source>
        <dbReference type="PROSITE" id="PS50878"/>
    </source>
</evidence>
<organism evidence="2 3">
    <name type="scientific">Galendromus occidentalis</name>
    <name type="common">western predatory mite</name>
    <dbReference type="NCBI Taxonomy" id="34638"/>
    <lineage>
        <taxon>Eukaryota</taxon>
        <taxon>Metazoa</taxon>
        <taxon>Ecdysozoa</taxon>
        <taxon>Arthropoda</taxon>
        <taxon>Chelicerata</taxon>
        <taxon>Arachnida</taxon>
        <taxon>Acari</taxon>
        <taxon>Parasitiformes</taxon>
        <taxon>Mesostigmata</taxon>
        <taxon>Gamasina</taxon>
        <taxon>Phytoseioidea</taxon>
        <taxon>Phytoseiidae</taxon>
        <taxon>Typhlodrominae</taxon>
        <taxon>Galendromus</taxon>
    </lineage>
</organism>
<dbReference type="Pfam" id="PF00078">
    <property type="entry name" value="RVT_1"/>
    <property type="match status" value="1"/>
</dbReference>
<dbReference type="Proteomes" id="UP000694867">
    <property type="component" value="Unplaced"/>
</dbReference>
<evidence type="ECO:0000313" key="2">
    <source>
        <dbReference type="Proteomes" id="UP000694867"/>
    </source>
</evidence>
<dbReference type="GO" id="GO:0071897">
    <property type="term" value="P:DNA biosynthetic process"/>
    <property type="evidence" value="ECO:0007669"/>
    <property type="project" value="UniProtKB-ARBA"/>
</dbReference>
<name>A0AAJ7L2N0_9ACAR</name>
<keyword evidence="2" id="KW-1185">Reference proteome</keyword>
<reference evidence="3" key="1">
    <citation type="submission" date="2025-08" db="UniProtKB">
        <authorList>
            <consortium name="RefSeq"/>
        </authorList>
    </citation>
    <scope>IDENTIFICATION</scope>
</reference>
<feature type="domain" description="Reverse transcriptase" evidence="1">
    <location>
        <begin position="1"/>
        <end position="152"/>
    </location>
</feature>
<protein>
    <submittedName>
        <fullName evidence="3">Uncharacterized protein LOC108863712</fullName>
    </submittedName>
</protein>
<dbReference type="Gene3D" id="3.30.70.270">
    <property type="match status" value="1"/>
</dbReference>
<dbReference type="InterPro" id="IPR043502">
    <property type="entry name" value="DNA/RNA_pol_sf"/>
</dbReference>
<dbReference type="PANTHER" id="PTHR47027">
    <property type="entry name" value="REVERSE TRANSCRIPTASE DOMAIN-CONTAINING PROTEIN"/>
    <property type="match status" value="1"/>
</dbReference>
<accession>A0AAJ7L2N0</accession>
<dbReference type="PANTHER" id="PTHR47027:SF20">
    <property type="entry name" value="REVERSE TRANSCRIPTASE-LIKE PROTEIN WITH RNA-DIRECTED DNA POLYMERASE DOMAIN"/>
    <property type="match status" value="1"/>
</dbReference>
<dbReference type="GeneID" id="108863712"/>
<evidence type="ECO:0000313" key="3">
    <source>
        <dbReference type="RefSeq" id="XP_018493745.1"/>
    </source>
</evidence>
<gene>
    <name evidence="3" type="primary">LOC108863712</name>
</gene>
<dbReference type="InterPro" id="IPR000477">
    <property type="entry name" value="RT_dom"/>
</dbReference>
<dbReference type="PROSITE" id="PS50878">
    <property type="entry name" value="RT_POL"/>
    <property type="match status" value="1"/>
</dbReference>
<sequence>MKPLVFAGVPFNMLELIRDILRGNPVAIDDVVCLRGGVIQPNGFAQGDNLSPLLFSVLIAHLPSRIKTRHAAVEVILYADDLILYSASRFHLQQALATLSPYVGEVGLQINTSETQAMKFRRGGKVAGTDVLYLNGESVELVNSFAYLGVTLACALSFTTHIEERQRKALVAINSIATPRLLSLRTALALFDLKVAPVASFGIQIIWKRLSVAQLETPERIKPVYLKRVFGLRTSTKNRFVCLLTDTKLFVEDLRDRYKLGNT</sequence>
<dbReference type="InterPro" id="IPR043128">
    <property type="entry name" value="Rev_trsase/Diguanyl_cyclase"/>
</dbReference>
<dbReference type="SUPFAM" id="SSF56672">
    <property type="entry name" value="DNA/RNA polymerases"/>
    <property type="match status" value="1"/>
</dbReference>
<dbReference type="KEGG" id="goe:108863712"/>
<dbReference type="RefSeq" id="XP_018493745.1">
    <property type="nucleotide sequence ID" value="XM_018638229.1"/>
</dbReference>